<feature type="compositionally biased region" description="Polar residues" evidence="1">
    <location>
        <begin position="33"/>
        <end position="44"/>
    </location>
</feature>
<protein>
    <submittedName>
        <fullName evidence="2">Uncharacterized protein</fullName>
    </submittedName>
</protein>
<dbReference type="Proteomes" id="UP000077266">
    <property type="component" value="Unassembled WGS sequence"/>
</dbReference>
<feature type="region of interest" description="Disordered" evidence="1">
    <location>
        <begin position="1"/>
        <end position="51"/>
    </location>
</feature>
<organism evidence="2 3">
    <name type="scientific">Exidia glandulosa HHB12029</name>
    <dbReference type="NCBI Taxonomy" id="1314781"/>
    <lineage>
        <taxon>Eukaryota</taxon>
        <taxon>Fungi</taxon>
        <taxon>Dikarya</taxon>
        <taxon>Basidiomycota</taxon>
        <taxon>Agaricomycotina</taxon>
        <taxon>Agaricomycetes</taxon>
        <taxon>Auriculariales</taxon>
        <taxon>Exidiaceae</taxon>
        <taxon>Exidia</taxon>
    </lineage>
</organism>
<feature type="compositionally biased region" description="Polar residues" evidence="1">
    <location>
        <begin position="1"/>
        <end position="12"/>
    </location>
</feature>
<evidence type="ECO:0000256" key="1">
    <source>
        <dbReference type="SAM" id="MobiDB-lite"/>
    </source>
</evidence>
<name>A0A165QIX8_EXIGL</name>
<dbReference type="AlphaFoldDB" id="A0A165QIX8"/>
<feature type="region of interest" description="Disordered" evidence="1">
    <location>
        <begin position="137"/>
        <end position="170"/>
    </location>
</feature>
<evidence type="ECO:0000313" key="2">
    <source>
        <dbReference type="EMBL" id="KZW03688.1"/>
    </source>
</evidence>
<proteinExistence type="predicted"/>
<sequence>MPNGHSIFQHSPLSPVRCEEEKKADRLPLRPHTVSTGPNCTITASYPHDGPARRHDAGPYPWYVRTGVLAFARKSSVRLVARMSVALKSSARAPLIAPMPVPARCSECVPQPVFPPATSQRPGSRYDTARSQCVARTSARRPSVPAIASGLSGSPARHPAVSRPIQERGL</sequence>
<evidence type="ECO:0000313" key="3">
    <source>
        <dbReference type="Proteomes" id="UP000077266"/>
    </source>
</evidence>
<keyword evidence="3" id="KW-1185">Reference proteome</keyword>
<accession>A0A165QIX8</accession>
<dbReference type="EMBL" id="KV425883">
    <property type="protein sequence ID" value="KZW03688.1"/>
    <property type="molecule type" value="Genomic_DNA"/>
</dbReference>
<dbReference type="InParanoid" id="A0A165QIX8"/>
<feature type="compositionally biased region" description="Basic and acidic residues" evidence="1">
    <location>
        <begin position="17"/>
        <end position="28"/>
    </location>
</feature>
<reference evidence="2 3" key="1">
    <citation type="journal article" date="2016" name="Mol. Biol. Evol.">
        <title>Comparative Genomics of Early-Diverging Mushroom-Forming Fungi Provides Insights into the Origins of Lignocellulose Decay Capabilities.</title>
        <authorList>
            <person name="Nagy L.G."/>
            <person name="Riley R."/>
            <person name="Tritt A."/>
            <person name="Adam C."/>
            <person name="Daum C."/>
            <person name="Floudas D."/>
            <person name="Sun H."/>
            <person name="Yadav J.S."/>
            <person name="Pangilinan J."/>
            <person name="Larsson K.H."/>
            <person name="Matsuura K."/>
            <person name="Barry K."/>
            <person name="Labutti K."/>
            <person name="Kuo R."/>
            <person name="Ohm R.A."/>
            <person name="Bhattacharya S.S."/>
            <person name="Shirouzu T."/>
            <person name="Yoshinaga Y."/>
            <person name="Martin F.M."/>
            <person name="Grigoriev I.V."/>
            <person name="Hibbett D.S."/>
        </authorList>
    </citation>
    <scope>NUCLEOTIDE SEQUENCE [LARGE SCALE GENOMIC DNA]</scope>
    <source>
        <strain evidence="2 3">HHB12029</strain>
    </source>
</reference>
<gene>
    <name evidence="2" type="ORF">EXIGLDRAFT_155638</name>
</gene>